<evidence type="ECO:0000256" key="4">
    <source>
        <dbReference type="ARBA" id="ARBA00023136"/>
    </source>
</evidence>
<dbReference type="PANTHER" id="PTHR36985">
    <property type="entry name" value="TRANSLOCATION AND ASSEMBLY MODULE SUBUNIT TAMB"/>
    <property type="match status" value="1"/>
</dbReference>
<dbReference type="EMBL" id="RRAZ01000006">
    <property type="protein sequence ID" value="RRH76560.1"/>
    <property type="molecule type" value="Genomic_DNA"/>
</dbReference>
<evidence type="ECO:0000256" key="3">
    <source>
        <dbReference type="ARBA" id="ARBA00022989"/>
    </source>
</evidence>
<evidence type="ECO:0000256" key="1">
    <source>
        <dbReference type="ARBA" id="ARBA00004167"/>
    </source>
</evidence>
<keyword evidence="5" id="KW-0732">Signal</keyword>
<dbReference type="GO" id="GO:0097347">
    <property type="term" value="C:TAM protein secretion complex"/>
    <property type="evidence" value="ECO:0007669"/>
    <property type="project" value="TreeGrafter"/>
</dbReference>
<dbReference type="OrthoDB" id="7784409at2"/>
<dbReference type="GO" id="GO:0009306">
    <property type="term" value="P:protein secretion"/>
    <property type="evidence" value="ECO:0007669"/>
    <property type="project" value="InterPro"/>
</dbReference>
<accession>A0A3P3DQM7</accession>
<gene>
    <name evidence="7" type="ORF">EG244_05150</name>
</gene>
<reference evidence="7 8" key="1">
    <citation type="submission" date="2018-11" db="EMBL/GenBank/DDBJ databases">
        <title>Gemmobacter sp. nov., YIM 102744-1 draft genome.</title>
        <authorList>
            <person name="Li G."/>
            <person name="Jiang Y."/>
        </authorList>
    </citation>
    <scope>NUCLEOTIDE SEQUENCE [LARGE SCALE GENOMIC DNA]</scope>
    <source>
        <strain evidence="7 8">YIM 102744-1</strain>
    </source>
</reference>
<dbReference type="AlphaFoldDB" id="A0A3P3DQM7"/>
<keyword evidence="4" id="KW-0472">Membrane</keyword>
<comment type="caution">
    <text evidence="7">The sequence shown here is derived from an EMBL/GenBank/DDBJ whole genome shotgun (WGS) entry which is preliminary data.</text>
</comment>
<feature type="domain" description="Translocation and assembly module TamB C-terminal" evidence="6">
    <location>
        <begin position="924"/>
        <end position="1277"/>
    </location>
</feature>
<proteinExistence type="predicted"/>
<evidence type="ECO:0000256" key="5">
    <source>
        <dbReference type="SAM" id="SignalP"/>
    </source>
</evidence>
<sequence length="1277" mass="131613">MRYTAAFLLCLTPAVAFAQEDDRTFLSGLLEDNLSGAGREVRIEGFQGALSSRARMTSLTIADDEGVWLRLTDVLLDWNRSALFGGRVSVNALTAAEITLERLPNAGEDLPSPEAAPFSLPDLPVSVQIGQITAEKITLGPTILGEEITARLDGGANLGDGEGNARLELKRTDGTAGALVLEGGFVNSSRELRLDLSLQEPQGGIAARMIGLPGEPALDLAVKGQGRIENFTANVALRSDGQERVAGTVRLASEKAGAKGFGLDLKGDVTPLFLPDYHDFFGPDVSLKAEGSQSATGALNLSELRLEAAALRLSGTADIAADGMPNAFDLNLDLSAADGQPVRLPLSGDPVEVIAAKLRLGFAGDQGNDGWSLVGSVTGLNTPALTADALSLEGKGRIGRSADARPMADGSLSFDSAGLKMTDEGLDQAVGARVIGQTRFDWQSGAPLQISDLKLEGEDYSAEGTFAVATDSGEPEITGRIGAVLQDLGRISVLAGRATSGKGTLGWSGSLKPLSGAFDGQLSVDGSDLTIGLAEVDGLLRGQSLVSLDAARGPEGTQIRALDLRGQSLRVQGQGWIRSTGPDLTARLDFTDLAVMGPSYGGSLSADATLKGKALDNDLNLTLKGSGTDLKTGIAEADGFLRGTTALDIDGHLLDGVVTLRQAALTGQTWNAGVSGFAGMESRDLRARFNVQDLSRAGGPYRGRVAGNLTYALASGTETATIEAEAGEIALGQPEADRLLRGTTRLSAAGSRTAGVLRLDKLDLQNPQLSASGNARQEGDRRLLGLQARLNDLALLVAGVPGALTLQGDVTERDGTLTLDVKARGPGGIDLSVAGTSGLNFANSALRITGSADAALANAFTGGVALRGPLRLDLALNGAPALSSLSGRVSLSDGRMTIANPAMGFSGLQGTVNLSGGRAEVTLSGRSDAGGSVALSGPITLSAPFQGNLAVVLERLGLRDPQLYETMASGRVEISGPLAGGAMISGRIRLEETELRIPSTGLGSSAAIPEMRHVYEPAGVRATRARAGLLGDGTNGSGSGAGGGGPVYGLNLFILAENQVFIRGRGLDAELGGSFRISGTTANVVPSGGLDLIRGRLDLLGKRFSFAEGTLQMEGSMVPRIRLVANTDTVDGTASVIIDGPADQPEITFASSPELPQEEVVARLLFGRGLTSLTPLQAAQLASAVATLSGKGGAGIVDSLRRNFGLDDFDVSASENGAAAVRAGKYLSENVYVDLKLDSDGQSEVSINLDLSKSVTVRGRATADGNTGLGIHYERDY</sequence>
<evidence type="ECO:0000256" key="2">
    <source>
        <dbReference type="ARBA" id="ARBA00022692"/>
    </source>
</evidence>
<feature type="signal peptide" evidence="5">
    <location>
        <begin position="1"/>
        <end position="18"/>
    </location>
</feature>
<dbReference type="Proteomes" id="UP000282125">
    <property type="component" value="Unassembled WGS sequence"/>
</dbReference>
<name>A0A3P3DQM7_9RHOB</name>
<feature type="chain" id="PRO_5018034042" evidence="5">
    <location>
        <begin position="19"/>
        <end position="1277"/>
    </location>
</feature>
<keyword evidence="8" id="KW-1185">Reference proteome</keyword>
<dbReference type="InterPro" id="IPR007452">
    <property type="entry name" value="TamB_C"/>
</dbReference>
<evidence type="ECO:0000313" key="7">
    <source>
        <dbReference type="EMBL" id="RRH76560.1"/>
    </source>
</evidence>
<dbReference type="PANTHER" id="PTHR36985:SF1">
    <property type="entry name" value="TRANSLOCATION AND ASSEMBLY MODULE SUBUNIT TAMB"/>
    <property type="match status" value="1"/>
</dbReference>
<comment type="subcellular location">
    <subcellularLocation>
        <location evidence="1">Membrane</location>
        <topology evidence="1">Single-pass membrane protein</topology>
    </subcellularLocation>
</comment>
<evidence type="ECO:0000313" key="8">
    <source>
        <dbReference type="Proteomes" id="UP000282125"/>
    </source>
</evidence>
<protein>
    <submittedName>
        <fullName evidence="7">Translocation and assembly module protein TamB</fullName>
    </submittedName>
</protein>
<dbReference type="RefSeq" id="WP_124963947.1">
    <property type="nucleotide sequence ID" value="NZ_RRAZ01000006.1"/>
</dbReference>
<organism evidence="7 8">
    <name type="scientific">Falsigemmobacter faecalis</name>
    <dbReference type="NCBI Taxonomy" id="2488730"/>
    <lineage>
        <taxon>Bacteria</taxon>
        <taxon>Pseudomonadati</taxon>
        <taxon>Pseudomonadota</taxon>
        <taxon>Alphaproteobacteria</taxon>
        <taxon>Rhodobacterales</taxon>
        <taxon>Paracoccaceae</taxon>
        <taxon>Falsigemmobacter</taxon>
    </lineage>
</organism>
<dbReference type="GO" id="GO:0005886">
    <property type="term" value="C:plasma membrane"/>
    <property type="evidence" value="ECO:0007669"/>
    <property type="project" value="InterPro"/>
</dbReference>
<keyword evidence="2" id="KW-0812">Transmembrane</keyword>
<dbReference type="Pfam" id="PF04357">
    <property type="entry name" value="TamB"/>
    <property type="match status" value="1"/>
</dbReference>
<keyword evidence="3" id="KW-1133">Transmembrane helix</keyword>
<evidence type="ECO:0000259" key="6">
    <source>
        <dbReference type="Pfam" id="PF04357"/>
    </source>
</evidence>